<feature type="coiled-coil region" evidence="9">
    <location>
        <begin position="297"/>
        <end position="324"/>
    </location>
</feature>
<comment type="subcellular location">
    <subcellularLocation>
        <location evidence="1">Cell membrane</location>
        <topology evidence="1">Multi-pass membrane protein</topology>
    </subcellularLocation>
</comment>
<evidence type="ECO:0000256" key="2">
    <source>
        <dbReference type="ARBA" id="ARBA00022475"/>
    </source>
</evidence>
<feature type="transmembrane region" description="Helical" evidence="10">
    <location>
        <begin position="25"/>
        <end position="43"/>
    </location>
</feature>
<dbReference type="InterPro" id="IPR011527">
    <property type="entry name" value="ABC1_TM_dom"/>
</dbReference>
<keyword evidence="7 10" id="KW-1133">Transmembrane helix</keyword>
<evidence type="ECO:0000259" key="12">
    <source>
        <dbReference type="PROSITE" id="PS50929"/>
    </source>
</evidence>
<dbReference type="InterPro" id="IPR003439">
    <property type="entry name" value="ABC_transporter-like_ATP-bd"/>
</dbReference>
<name>A0A6M9PMV9_9BURK</name>
<accession>A0A6M9PMV9</accession>
<dbReference type="KEGG" id="pard:DN92_03150"/>
<dbReference type="GO" id="GO:0005886">
    <property type="term" value="C:plasma membrane"/>
    <property type="evidence" value="ECO:0007669"/>
    <property type="project" value="UniProtKB-SubCell"/>
</dbReference>
<dbReference type="GO" id="GO:0015833">
    <property type="term" value="P:peptide transport"/>
    <property type="evidence" value="ECO:0007669"/>
    <property type="project" value="InterPro"/>
</dbReference>
<organism evidence="13 14">
    <name type="scientific">Polynucleobacter arcticus</name>
    <dbReference type="NCBI Taxonomy" id="1743165"/>
    <lineage>
        <taxon>Bacteria</taxon>
        <taxon>Pseudomonadati</taxon>
        <taxon>Pseudomonadota</taxon>
        <taxon>Betaproteobacteria</taxon>
        <taxon>Burkholderiales</taxon>
        <taxon>Burkholderiaceae</taxon>
        <taxon>Polynucleobacter</taxon>
    </lineage>
</organism>
<dbReference type="PROSITE" id="PS50893">
    <property type="entry name" value="ABC_TRANSPORTER_2"/>
    <property type="match status" value="1"/>
</dbReference>
<feature type="transmembrane region" description="Helical" evidence="10">
    <location>
        <begin position="272"/>
        <end position="298"/>
    </location>
</feature>
<dbReference type="GO" id="GO:0005524">
    <property type="term" value="F:ATP binding"/>
    <property type="evidence" value="ECO:0007669"/>
    <property type="project" value="UniProtKB-KW"/>
</dbReference>
<dbReference type="InterPro" id="IPR039421">
    <property type="entry name" value="Type_1_exporter"/>
</dbReference>
<keyword evidence="3" id="KW-0997">Cell inner membrane</keyword>
<dbReference type="NCBIfam" id="TIGR01194">
    <property type="entry name" value="cyc_pep_trnsptr"/>
    <property type="match status" value="1"/>
</dbReference>
<keyword evidence="8 10" id="KW-0472">Membrane</keyword>
<evidence type="ECO:0000313" key="14">
    <source>
        <dbReference type="Proteomes" id="UP000501090"/>
    </source>
</evidence>
<evidence type="ECO:0000313" key="13">
    <source>
        <dbReference type="EMBL" id="QKM60117.1"/>
    </source>
</evidence>
<protein>
    <recommendedName>
        <fullName evidence="15">Cyclic peptide transporter</fullName>
    </recommendedName>
</protein>
<keyword evidence="6" id="KW-0067">ATP-binding</keyword>
<feature type="transmembrane region" description="Helical" evidence="10">
    <location>
        <begin position="127"/>
        <end position="150"/>
    </location>
</feature>
<dbReference type="InterPro" id="IPR036640">
    <property type="entry name" value="ABC1_TM_sf"/>
</dbReference>
<evidence type="ECO:0000256" key="6">
    <source>
        <dbReference type="ARBA" id="ARBA00022840"/>
    </source>
</evidence>
<keyword evidence="5" id="KW-0547">Nucleotide-binding</keyword>
<evidence type="ECO:0000259" key="11">
    <source>
        <dbReference type="PROSITE" id="PS50893"/>
    </source>
</evidence>
<keyword evidence="2" id="KW-1003">Cell membrane</keyword>
<dbReference type="AlphaFoldDB" id="A0A6M9PMV9"/>
<keyword evidence="4 10" id="KW-0812">Transmembrane</keyword>
<evidence type="ECO:0000256" key="7">
    <source>
        <dbReference type="ARBA" id="ARBA00022989"/>
    </source>
</evidence>
<feature type="domain" description="ABC transporter" evidence="11">
    <location>
        <begin position="336"/>
        <end position="543"/>
    </location>
</feature>
<feature type="transmembrane region" description="Helical" evidence="10">
    <location>
        <begin position="55"/>
        <end position="74"/>
    </location>
</feature>
<keyword evidence="9" id="KW-0175">Coiled coil</keyword>
<evidence type="ECO:0008006" key="15">
    <source>
        <dbReference type="Google" id="ProtNLM"/>
    </source>
</evidence>
<dbReference type="PANTHER" id="PTHR24221:SF503">
    <property type="entry name" value="MITOCHONDRIAL POTASSIUM CHANNEL ATP-BINDING SUBUNIT"/>
    <property type="match status" value="1"/>
</dbReference>
<evidence type="ECO:0000256" key="1">
    <source>
        <dbReference type="ARBA" id="ARBA00004651"/>
    </source>
</evidence>
<dbReference type="InterPro" id="IPR005898">
    <property type="entry name" value="Cyc_pep_transpt_SyrD/YojI"/>
</dbReference>
<evidence type="ECO:0000256" key="9">
    <source>
        <dbReference type="SAM" id="Coils"/>
    </source>
</evidence>
<dbReference type="Gene3D" id="3.40.50.300">
    <property type="entry name" value="P-loop containing nucleotide triphosphate hydrolases"/>
    <property type="match status" value="1"/>
</dbReference>
<dbReference type="Pfam" id="PF00005">
    <property type="entry name" value="ABC_tran"/>
    <property type="match status" value="1"/>
</dbReference>
<feature type="domain" description="ABC transmembrane type-1" evidence="12">
    <location>
        <begin position="25"/>
        <end position="299"/>
    </location>
</feature>
<keyword evidence="14" id="KW-1185">Reference proteome</keyword>
<gene>
    <name evidence="13" type="ORF">DN92_03150</name>
</gene>
<evidence type="ECO:0000256" key="4">
    <source>
        <dbReference type="ARBA" id="ARBA00022692"/>
    </source>
</evidence>
<dbReference type="InterPro" id="IPR003593">
    <property type="entry name" value="AAA+_ATPase"/>
</dbReference>
<dbReference type="GO" id="GO:0016887">
    <property type="term" value="F:ATP hydrolysis activity"/>
    <property type="evidence" value="ECO:0007669"/>
    <property type="project" value="InterPro"/>
</dbReference>
<evidence type="ECO:0000256" key="10">
    <source>
        <dbReference type="SAM" id="Phobius"/>
    </source>
</evidence>
<feature type="transmembrane region" description="Helical" evidence="10">
    <location>
        <begin position="156"/>
        <end position="176"/>
    </location>
</feature>
<evidence type="ECO:0000256" key="3">
    <source>
        <dbReference type="ARBA" id="ARBA00022519"/>
    </source>
</evidence>
<proteinExistence type="predicted"/>
<dbReference type="PANTHER" id="PTHR24221">
    <property type="entry name" value="ATP-BINDING CASSETTE SUB-FAMILY B"/>
    <property type="match status" value="1"/>
</dbReference>
<dbReference type="PROSITE" id="PS50929">
    <property type="entry name" value="ABC_TM1F"/>
    <property type="match status" value="1"/>
</dbReference>
<evidence type="ECO:0000256" key="5">
    <source>
        <dbReference type="ARBA" id="ARBA00022741"/>
    </source>
</evidence>
<dbReference type="Proteomes" id="UP000501090">
    <property type="component" value="Chromosome"/>
</dbReference>
<reference evidence="13 14" key="1">
    <citation type="submission" date="2018-04" db="EMBL/GenBank/DDBJ databases">
        <title>Polynucleobacter sp. UK-Long2-W17 genome.</title>
        <authorList>
            <person name="Hahn M.W."/>
        </authorList>
    </citation>
    <scope>NUCLEOTIDE SEQUENCE [LARGE SCALE GENOMIC DNA]</scope>
    <source>
        <strain evidence="13 14">UK-Long2-W17</strain>
    </source>
</reference>
<dbReference type="EMBL" id="CP028940">
    <property type="protein sequence ID" value="QKM60117.1"/>
    <property type="molecule type" value="Genomic_DNA"/>
</dbReference>
<evidence type="ECO:0000256" key="8">
    <source>
        <dbReference type="ARBA" id="ARBA00023136"/>
    </source>
</evidence>
<dbReference type="RefSeq" id="WP_173959887.1">
    <property type="nucleotide sequence ID" value="NZ_CBCSCC010000017.1"/>
</dbReference>
<dbReference type="SUPFAM" id="SSF52540">
    <property type="entry name" value="P-loop containing nucleoside triphosphate hydrolases"/>
    <property type="match status" value="1"/>
</dbReference>
<dbReference type="SMART" id="SM00382">
    <property type="entry name" value="AAA"/>
    <property type="match status" value="1"/>
</dbReference>
<dbReference type="Gene3D" id="1.20.1560.10">
    <property type="entry name" value="ABC transporter type 1, transmembrane domain"/>
    <property type="match status" value="1"/>
</dbReference>
<dbReference type="GO" id="GO:1904680">
    <property type="term" value="F:peptide transmembrane transporter activity"/>
    <property type="evidence" value="ECO:0007669"/>
    <property type="project" value="InterPro"/>
</dbReference>
<feature type="transmembrane region" description="Helical" evidence="10">
    <location>
        <begin position="246"/>
        <end position="266"/>
    </location>
</feature>
<dbReference type="SUPFAM" id="SSF90123">
    <property type="entry name" value="ABC transporter transmembrane region"/>
    <property type="match status" value="1"/>
</dbReference>
<dbReference type="GO" id="GO:0140359">
    <property type="term" value="F:ABC-type transporter activity"/>
    <property type="evidence" value="ECO:0007669"/>
    <property type="project" value="InterPro"/>
</dbReference>
<sequence>MIIKPFRSSLLEIIQSESRIELRRMCLFSALVGLSGALIIAVLNQAAGHIIENESSTFEFFAFVFCLAFYLYFYQVNNRESVQSTQGLIYRFRLNIIQLVLKSDLSVFKVISKNEIQMRITRDTQMVSQAIVTIVTIGQSTAIVFFALIYLATLSWIASILMLGFLLVTLSIFLQVEKKATAELKASYIEDSKTFEFVAEFLSGFQEIKMSSKRAKGFIEDLVSSAKKSRETREVSLITLGKTFSLLQIILYIAVGMLIFVVPVLSDSFSDVVLKVATTSLFMVGSFQSVFTSLPMIVQAEASAKQLLSLKDTLEQTHNQANSKNVEDQYVNAKRLTLHGITYQHQSLEEKRHFDLGPITTTFEAGKVYFIRGQNGSGKTTLIRVLLGLYAPTKGFITVDDQLVNQPSSSAYRDLFAVVFSDFFLFKKLYGISQESLAEGQSLIEMFQLEDKVSILDNQFDTIHLSTGQRKRLGLLEALLEDKQFVVLDEWAADQDPEFRKYFYQVLIPYIKALGKTLIAISHDDRYFDVADEIITIDQGQLI</sequence>
<dbReference type="InterPro" id="IPR027417">
    <property type="entry name" value="P-loop_NTPase"/>
</dbReference>